<dbReference type="EMBL" id="DVIT01000038">
    <property type="protein sequence ID" value="HIS47990.1"/>
    <property type="molecule type" value="Genomic_DNA"/>
</dbReference>
<reference evidence="1" key="2">
    <citation type="journal article" date="2021" name="PeerJ">
        <title>Extensive microbial diversity within the chicken gut microbiome revealed by metagenomics and culture.</title>
        <authorList>
            <person name="Gilroy R."/>
            <person name="Ravi A."/>
            <person name="Getino M."/>
            <person name="Pursley I."/>
            <person name="Horton D.L."/>
            <person name="Alikhan N.F."/>
            <person name="Baker D."/>
            <person name="Gharbi K."/>
            <person name="Hall N."/>
            <person name="Watson M."/>
            <person name="Adriaenssens E.M."/>
            <person name="Foster-Nyarko E."/>
            <person name="Jarju S."/>
            <person name="Secka A."/>
            <person name="Antonio M."/>
            <person name="Oren A."/>
            <person name="Chaudhuri R.R."/>
            <person name="La Ragione R."/>
            <person name="Hildebrand F."/>
            <person name="Pallen M.J."/>
        </authorList>
    </citation>
    <scope>NUCLEOTIDE SEQUENCE</scope>
    <source>
        <strain evidence="1">CHK178-757</strain>
    </source>
</reference>
<protein>
    <submittedName>
        <fullName evidence="1">Uncharacterized protein</fullName>
    </submittedName>
</protein>
<sequence length="318" mass="34703">MGRRTRKMAHWLTGIAAGLFLTQILYSQGIYGAETENMVCLDISEGSIYITDTGYRIGEGGEETSFDGIYKISGNTREDYEIHVLEGEHVVIMDHMSIDQRTLEDGCPLTVAGDSVLNLYLQGDNSLFAGAGNSAIELGEDARLDIEGFGQGIFTLMAYPANMGGELEGTSAINIPEDAAVTYPSSPETGDVVNMYTGNNRLSPEKVTAYKAEPYLQIRYSISHHCTRFSPEADCTRAQYCLECGREVAPKTAHVLGTQATCTEAARCANCGCIMGEPLGHKGVWKLEKELYGGLVRQESMVCTVCHETLYRTVNAEE</sequence>
<name>A0A9D1F5V0_9FIRM</name>
<accession>A0A9D1F5V0</accession>
<dbReference type="AlphaFoldDB" id="A0A9D1F5V0"/>
<reference evidence="1" key="1">
    <citation type="submission" date="2020-10" db="EMBL/GenBank/DDBJ databases">
        <authorList>
            <person name="Gilroy R."/>
        </authorList>
    </citation>
    <scope>NUCLEOTIDE SEQUENCE</scope>
    <source>
        <strain evidence="1">CHK178-757</strain>
    </source>
</reference>
<organism evidence="1 2">
    <name type="scientific">Candidatus Scybalocola faecigallinarum</name>
    <dbReference type="NCBI Taxonomy" id="2840941"/>
    <lineage>
        <taxon>Bacteria</taxon>
        <taxon>Bacillati</taxon>
        <taxon>Bacillota</taxon>
        <taxon>Clostridia</taxon>
        <taxon>Lachnospirales</taxon>
        <taxon>Lachnospiraceae</taxon>
        <taxon>Lachnospiraceae incertae sedis</taxon>
        <taxon>Candidatus Scybalocola (ex Gilroy et al. 2021)</taxon>
    </lineage>
</organism>
<evidence type="ECO:0000313" key="1">
    <source>
        <dbReference type="EMBL" id="HIS47990.1"/>
    </source>
</evidence>
<gene>
    <name evidence="1" type="ORF">IAB46_10665</name>
</gene>
<comment type="caution">
    <text evidence="1">The sequence shown here is derived from an EMBL/GenBank/DDBJ whole genome shotgun (WGS) entry which is preliminary data.</text>
</comment>
<dbReference type="Proteomes" id="UP000823927">
    <property type="component" value="Unassembled WGS sequence"/>
</dbReference>
<proteinExistence type="predicted"/>
<evidence type="ECO:0000313" key="2">
    <source>
        <dbReference type="Proteomes" id="UP000823927"/>
    </source>
</evidence>